<evidence type="ECO:0000256" key="1">
    <source>
        <dbReference type="SAM" id="MobiDB-lite"/>
    </source>
</evidence>
<gene>
    <name evidence="2" type="ORF">BDK51DRAFT_28334</name>
</gene>
<keyword evidence="3" id="KW-1185">Reference proteome</keyword>
<evidence type="ECO:0000313" key="3">
    <source>
        <dbReference type="Proteomes" id="UP000269721"/>
    </source>
</evidence>
<name>A0A4P9WCU6_9FUNG</name>
<dbReference type="AlphaFoldDB" id="A0A4P9WCU6"/>
<sequence length="514" mass="56002">MWITCARERALPRMVSCTQQFRSKAGGEGFGYAEVGNLEGDAVFDGYHHSTIVGYVVAHEAQDISLSPWADLMGRFWPQFATRSVKAKGRAGLRSDRLARADDGSAYSADTGDGLGKDCPLDSHCLNPGARLSTRYVGGVSWLRIDGAWNLQRSLHTGRANGARVTDTVGGSAWLTLVMPSRGKSVLDLTQFNLPATLPADTPPRKDAPPTNPPLKNMVHLSPFGPKAQATSGQKAHGSRCLRLGGKLSTTKTTPTHALLNMWATIDKDAKAYIWNKNTTKPGPRAIPALEYFNLYMVDVNGPAEHHRLDFTQSNSLTHPLQKIKISRVGAVTQDERVFGADKESEVELKDHKHLTSKEDNEDGIFNNEIKGDAIVLDPASQEMNLAALPIALPFLDVYLRPRHPCMTIYLAEALSTSATAPTGGSPTFGTDSYWNQVAMRKTTKAIAVTKRMTKKDKHTTVEDAYTLHPHLKKQKPTDPSTKAINNMIAVPGQGKASLKKSDWAKITSAKASV</sequence>
<evidence type="ECO:0000313" key="2">
    <source>
        <dbReference type="EMBL" id="RKO89495.1"/>
    </source>
</evidence>
<feature type="region of interest" description="Disordered" evidence="1">
    <location>
        <begin position="196"/>
        <end position="239"/>
    </location>
</feature>
<organism evidence="2 3">
    <name type="scientific">Blyttiomyces helicus</name>
    <dbReference type="NCBI Taxonomy" id="388810"/>
    <lineage>
        <taxon>Eukaryota</taxon>
        <taxon>Fungi</taxon>
        <taxon>Fungi incertae sedis</taxon>
        <taxon>Chytridiomycota</taxon>
        <taxon>Chytridiomycota incertae sedis</taxon>
        <taxon>Chytridiomycetes</taxon>
        <taxon>Chytridiomycetes incertae sedis</taxon>
        <taxon>Blyttiomyces</taxon>
    </lineage>
</organism>
<proteinExistence type="predicted"/>
<accession>A0A4P9WCU6</accession>
<dbReference type="EMBL" id="KZ996060">
    <property type="protein sequence ID" value="RKO89495.1"/>
    <property type="molecule type" value="Genomic_DNA"/>
</dbReference>
<reference evidence="3" key="1">
    <citation type="journal article" date="2018" name="Nat. Microbiol.">
        <title>Leveraging single-cell genomics to expand the fungal tree of life.</title>
        <authorList>
            <person name="Ahrendt S.R."/>
            <person name="Quandt C.A."/>
            <person name="Ciobanu D."/>
            <person name="Clum A."/>
            <person name="Salamov A."/>
            <person name="Andreopoulos B."/>
            <person name="Cheng J.F."/>
            <person name="Woyke T."/>
            <person name="Pelin A."/>
            <person name="Henrissat B."/>
            <person name="Reynolds N.K."/>
            <person name="Benny G.L."/>
            <person name="Smith M.E."/>
            <person name="James T.Y."/>
            <person name="Grigoriev I.V."/>
        </authorList>
    </citation>
    <scope>NUCLEOTIDE SEQUENCE [LARGE SCALE GENOMIC DNA]</scope>
</reference>
<protein>
    <submittedName>
        <fullName evidence="2">Uncharacterized protein</fullName>
    </submittedName>
</protein>
<dbReference type="Proteomes" id="UP000269721">
    <property type="component" value="Unassembled WGS sequence"/>
</dbReference>